<evidence type="ECO:0008006" key="3">
    <source>
        <dbReference type="Google" id="ProtNLM"/>
    </source>
</evidence>
<proteinExistence type="predicted"/>
<gene>
    <name evidence="1" type="ORF">M9Y10_019497</name>
</gene>
<reference evidence="1 2" key="1">
    <citation type="submission" date="2024-04" db="EMBL/GenBank/DDBJ databases">
        <title>Tritrichomonas musculus Genome.</title>
        <authorList>
            <person name="Alves-Ferreira E."/>
            <person name="Grigg M."/>
            <person name="Lorenzi H."/>
            <person name="Galac M."/>
        </authorList>
    </citation>
    <scope>NUCLEOTIDE SEQUENCE [LARGE SCALE GENOMIC DNA]</scope>
    <source>
        <strain evidence="1 2">EAF2021</strain>
    </source>
</reference>
<comment type="caution">
    <text evidence="1">The sequence shown here is derived from an EMBL/GenBank/DDBJ whole genome shotgun (WGS) entry which is preliminary data.</text>
</comment>
<dbReference type="Proteomes" id="UP001470230">
    <property type="component" value="Unassembled WGS sequence"/>
</dbReference>
<dbReference type="EMBL" id="JAPFFF010000028">
    <property type="protein sequence ID" value="KAK8846928.1"/>
    <property type="molecule type" value="Genomic_DNA"/>
</dbReference>
<dbReference type="PANTHER" id="PTHR24159">
    <property type="match status" value="1"/>
</dbReference>
<evidence type="ECO:0000313" key="1">
    <source>
        <dbReference type="EMBL" id="KAK8846928.1"/>
    </source>
</evidence>
<sequence>MNFEEYLEEMKRIQKNLLDFLECNDENATLTNIFEDNRFHEDKHELISILHFVLKISNNHHRDENFFSKIEEILQFFKEDIKTKLSNSEIFNIFKSNKKILLFLNQEFLFTFDEQIVKEIIQSKYIKADYSKYFSPEIRPFINEKWFPKEIKEDDLFRKELPEYFYDNRKNGENDSFICEMIQKDSVDNFIQYVNQSFYPLDSQIDRSIYETNNFLLKNEQIRLIEYAAFFGSIQIFQYLRMNKIKLTPSLWLYAIHGKNAEIIHLLEGDNIKPRDQTYKECLIESIKCHHNDIANYILDQHLQNEKDDSNNILVNCLKYFNLCFEQNNLINESSFCHLCRYDYYCLVNFLLKEKNIDINAKTIYITKN</sequence>
<name>A0ABR2HGL1_9EUKA</name>
<evidence type="ECO:0000313" key="2">
    <source>
        <dbReference type="Proteomes" id="UP001470230"/>
    </source>
</evidence>
<protein>
    <recommendedName>
        <fullName evidence="3">DUF3447 domain-containing protein</fullName>
    </recommendedName>
</protein>
<dbReference type="InterPro" id="IPR036770">
    <property type="entry name" value="Ankyrin_rpt-contain_sf"/>
</dbReference>
<dbReference type="PANTHER" id="PTHR24159:SF5">
    <property type="entry name" value="ANK_REP_REGION DOMAIN-CONTAINING PROTEIN"/>
    <property type="match status" value="1"/>
</dbReference>
<accession>A0ABR2HGL1</accession>
<dbReference type="SUPFAM" id="SSF48403">
    <property type="entry name" value="Ankyrin repeat"/>
    <property type="match status" value="1"/>
</dbReference>
<keyword evidence="2" id="KW-1185">Reference proteome</keyword>
<organism evidence="1 2">
    <name type="scientific">Tritrichomonas musculus</name>
    <dbReference type="NCBI Taxonomy" id="1915356"/>
    <lineage>
        <taxon>Eukaryota</taxon>
        <taxon>Metamonada</taxon>
        <taxon>Parabasalia</taxon>
        <taxon>Tritrichomonadida</taxon>
        <taxon>Tritrichomonadidae</taxon>
        <taxon>Tritrichomonas</taxon>
    </lineage>
</organism>